<dbReference type="InterPro" id="IPR037239">
    <property type="entry name" value="OSBP_sf"/>
</dbReference>
<sequence length="440" mass="49875">MDKRKPIINLKGSRTDVTQTVNLESDHNDPVSFVLGFLRNLVGVKDVFSLRISLPTHLLDSVSALEFWQYMDRPDLFVTLSDPDNDVMRFLGIVRWWFSKDSKWKDHVIKKPYNPILSEFFTCHWQVPNPSVSPASKERVSLASEPSTAITGNTTLSDESLVKPPLYTVYYLAEQISHHPPMSAYHFHCPEKDITAYGIDHLSGRFTGTAFRVGPGDQTTGIHVSLNLRNEEYTMTHPWAQVAGFLSGSLYITCGAECVITCPKNNLKCVIEYKEESMWSKPKFAIEGKLFRYDYSKDAGSAEKKQEKLSKVPQVDVLATLQGAWNGKVFYRLANDTTDHLLIDVQQSTVVEKIVRPIEVQAENESRRVWHGVTEALLKKDYVKANLEKRKIEDDQRAKAAENAKSGVVFEPAFFEVPQLGKPKLKDSVKLFSPDFSTMH</sequence>
<protein>
    <recommendedName>
        <fullName evidence="7">Oxysterol-binding protein</fullName>
    </recommendedName>
</protein>
<dbReference type="OrthoDB" id="14833at2759"/>
<dbReference type="Gene3D" id="2.40.160.120">
    <property type="match status" value="1"/>
</dbReference>
<evidence type="ECO:0000256" key="2">
    <source>
        <dbReference type="RuleBase" id="RU003844"/>
    </source>
</evidence>
<reference evidence="5 6" key="1">
    <citation type="journal article" date="2019" name="Sci. Rep.">
        <title>Comparative genomics of chytrid fungi reveal insights into the obligate biotrophic and pathogenic lifestyle of Synchytrium endobioticum.</title>
        <authorList>
            <person name="van de Vossenberg B.T.L.H."/>
            <person name="Warris S."/>
            <person name="Nguyen H.D.T."/>
            <person name="van Gent-Pelzer M.P.E."/>
            <person name="Joly D.L."/>
            <person name="van de Geest H.C."/>
            <person name="Bonants P.J.M."/>
            <person name="Smith D.S."/>
            <person name="Levesque C.A."/>
            <person name="van der Lee T.A.J."/>
        </authorList>
    </citation>
    <scope>NUCLEOTIDE SEQUENCE [LARGE SCALE GENOMIC DNA]</scope>
    <source>
        <strain evidence="3 6">LEV6574</strain>
        <strain evidence="4 5">MB42</strain>
    </source>
</reference>
<dbReference type="EMBL" id="QEAM01000434">
    <property type="protein sequence ID" value="TPX39911.1"/>
    <property type="molecule type" value="Genomic_DNA"/>
</dbReference>
<gene>
    <name evidence="3" type="ORF">SeLEV6574_g06926</name>
    <name evidence="4" type="ORF">SeMB42_g02191</name>
</gene>
<dbReference type="Gene3D" id="1.10.287.2720">
    <property type="match status" value="1"/>
</dbReference>
<dbReference type="SUPFAM" id="SSF144000">
    <property type="entry name" value="Oxysterol-binding protein-like"/>
    <property type="match status" value="1"/>
</dbReference>
<comment type="caution">
    <text evidence="3">The sequence shown here is derived from an EMBL/GenBank/DDBJ whole genome shotgun (WGS) entry which is preliminary data.</text>
</comment>
<dbReference type="AlphaFoldDB" id="A0A507CJP1"/>
<dbReference type="GO" id="GO:0016020">
    <property type="term" value="C:membrane"/>
    <property type="evidence" value="ECO:0007669"/>
    <property type="project" value="TreeGrafter"/>
</dbReference>
<evidence type="ECO:0000256" key="1">
    <source>
        <dbReference type="ARBA" id="ARBA00008842"/>
    </source>
</evidence>
<organism evidence="3 6">
    <name type="scientific">Synchytrium endobioticum</name>
    <dbReference type="NCBI Taxonomy" id="286115"/>
    <lineage>
        <taxon>Eukaryota</taxon>
        <taxon>Fungi</taxon>
        <taxon>Fungi incertae sedis</taxon>
        <taxon>Chytridiomycota</taxon>
        <taxon>Chytridiomycota incertae sedis</taxon>
        <taxon>Chytridiomycetes</taxon>
        <taxon>Synchytriales</taxon>
        <taxon>Synchytriaceae</taxon>
        <taxon>Synchytrium</taxon>
    </lineage>
</organism>
<evidence type="ECO:0000313" key="6">
    <source>
        <dbReference type="Proteomes" id="UP000320475"/>
    </source>
</evidence>
<dbReference type="Proteomes" id="UP000317494">
    <property type="component" value="Unassembled WGS sequence"/>
</dbReference>
<dbReference type="Gene3D" id="3.30.70.3490">
    <property type="match status" value="1"/>
</dbReference>
<dbReference type="VEuPathDB" id="FungiDB:SeMB42_g02191"/>
<keyword evidence="5" id="KW-1185">Reference proteome</keyword>
<dbReference type="EMBL" id="QEAN01000065">
    <property type="protein sequence ID" value="TPX50577.1"/>
    <property type="molecule type" value="Genomic_DNA"/>
</dbReference>
<accession>A0A507CJP1</accession>
<dbReference type="GO" id="GO:0032934">
    <property type="term" value="F:sterol binding"/>
    <property type="evidence" value="ECO:0007669"/>
    <property type="project" value="TreeGrafter"/>
</dbReference>
<evidence type="ECO:0000313" key="5">
    <source>
        <dbReference type="Proteomes" id="UP000317494"/>
    </source>
</evidence>
<evidence type="ECO:0000313" key="3">
    <source>
        <dbReference type="EMBL" id="TPX39911.1"/>
    </source>
</evidence>
<dbReference type="PROSITE" id="PS01013">
    <property type="entry name" value="OSBP"/>
    <property type="match status" value="1"/>
</dbReference>
<dbReference type="PANTHER" id="PTHR10972:SF212">
    <property type="entry name" value="OXYSTEROL-BINDING PROTEIN-LIKE PROTEIN 1"/>
    <property type="match status" value="1"/>
</dbReference>
<name>A0A507CJP1_9FUNG</name>
<comment type="similarity">
    <text evidence="1 2">Belongs to the OSBP family.</text>
</comment>
<evidence type="ECO:0000313" key="4">
    <source>
        <dbReference type="EMBL" id="TPX50577.1"/>
    </source>
</evidence>
<evidence type="ECO:0008006" key="7">
    <source>
        <dbReference type="Google" id="ProtNLM"/>
    </source>
</evidence>
<proteinExistence type="inferred from homology"/>
<dbReference type="Pfam" id="PF01237">
    <property type="entry name" value="Oxysterol_BP"/>
    <property type="match status" value="1"/>
</dbReference>
<dbReference type="InterPro" id="IPR018494">
    <property type="entry name" value="Oxysterol-bd_CS"/>
</dbReference>
<dbReference type="PANTHER" id="PTHR10972">
    <property type="entry name" value="OXYSTEROL-BINDING PROTEIN-RELATED"/>
    <property type="match status" value="1"/>
</dbReference>
<dbReference type="STRING" id="286115.A0A507CJP1"/>
<dbReference type="Proteomes" id="UP000320475">
    <property type="component" value="Unassembled WGS sequence"/>
</dbReference>
<dbReference type="InterPro" id="IPR000648">
    <property type="entry name" value="Oxysterol-bd"/>
</dbReference>
<dbReference type="GO" id="GO:0005829">
    <property type="term" value="C:cytosol"/>
    <property type="evidence" value="ECO:0007669"/>
    <property type="project" value="TreeGrafter"/>
</dbReference>